<proteinExistence type="predicted"/>
<dbReference type="PANTHER" id="PTHR33979">
    <property type="entry name" value="OS02G0221600 PROTEIN"/>
    <property type="match status" value="1"/>
</dbReference>
<dbReference type="InterPro" id="IPR049500">
    <property type="entry name" value="Peptidase_M50B-like"/>
</dbReference>
<feature type="transmembrane region" description="Helical" evidence="1">
    <location>
        <begin position="218"/>
        <end position="237"/>
    </location>
</feature>
<organism evidence="2 3">
    <name type="scientific">Chrysosporum bergii ANA360D</name>
    <dbReference type="NCBI Taxonomy" id="617107"/>
    <lineage>
        <taxon>Bacteria</taxon>
        <taxon>Bacillati</taxon>
        <taxon>Cyanobacteriota</taxon>
        <taxon>Cyanophyceae</taxon>
        <taxon>Nostocales</taxon>
        <taxon>Nodulariaceae</taxon>
        <taxon>Chrysosporum</taxon>
    </lineage>
</organism>
<reference evidence="2 3" key="1">
    <citation type="journal article" date="2023" name="J. Phycol.">
        <title>Chrysosporum ovalisporum is synonymous with the true-branching cyanobacterium Umezakia natans (Nostocales/Aphanizomenonaceae).</title>
        <authorList>
            <person name="McGregor G.B."/>
            <person name="Sendall B.C."/>
            <person name="Niiyama Y."/>
            <person name="Tuji A."/>
            <person name="Willis A."/>
        </authorList>
    </citation>
    <scope>NUCLEOTIDE SEQUENCE [LARGE SCALE GENOMIC DNA]</scope>
    <source>
        <strain evidence="2 3">ANA360D</strain>
    </source>
</reference>
<keyword evidence="1" id="KW-1133">Transmembrane helix</keyword>
<dbReference type="EMBL" id="JANQDH010000002">
    <property type="protein sequence ID" value="MDH6058904.1"/>
    <property type="molecule type" value="Genomic_DNA"/>
</dbReference>
<keyword evidence="1" id="KW-0472">Membrane</keyword>
<feature type="transmembrane region" description="Helical" evidence="1">
    <location>
        <begin position="47"/>
        <end position="70"/>
    </location>
</feature>
<keyword evidence="3" id="KW-1185">Reference proteome</keyword>
<dbReference type="AlphaFoldDB" id="A0AA43K9F4"/>
<evidence type="ECO:0000313" key="3">
    <source>
        <dbReference type="Proteomes" id="UP001159387"/>
    </source>
</evidence>
<evidence type="ECO:0000313" key="2">
    <source>
        <dbReference type="EMBL" id="MDH6058904.1"/>
    </source>
</evidence>
<dbReference type="PANTHER" id="PTHR33979:SF2">
    <property type="entry name" value="PEPTIDASE M50B-LIKE-DOMAIN-CONTAINING PROTEIN"/>
    <property type="match status" value="1"/>
</dbReference>
<comment type="caution">
    <text evidence="2">The sequence shown here is derived from an EMBL/GenBank/DDBJ whole genome shotgun (WGS) entry which is preliminary data.</text>
</comment>
<evidence type="ECO:0000256" key="1">
    <source>
        <dbReference type="SAM" id="Phobius"/>
    </source>
</evidence>
<dbReference type="RefSeq" id="WP_280652926.1">
    <property type="nucleotide sequence ID" value="NZ_JANQDH010000002.1"/>
</dbReference>
<feature type="transmembrane region" description="Helical" evidence="1">
    <location>
        <begin position="130"/>
        <end position="147"/>
    </location>
</feature>
<feature type="transmembrane region" description="Helical" evidence="1">
    <location>
        <begin position="177"/>
        <end position="198"/>
    </location>
</feature>
<dbReference type="Proteomes" id="UP001159387">
    <property type="component" value="Unassembled WGS sequence"/>
</dbReference>
<feature type="transmembrane region" description="Helical" evidence="1">
    <location>
        <begin position="153"/>
        <end position="170"/>
    </location>
</feature>
<gene>
    <name evidence="2" type="ORF">NWP17_00295</name>
</gene>
<sequence length="247" mass="26865">MREPRKNFQPPLTTVAPPAVERMGLTWLMVAAMTTIVLWQVPGGDYILYPFSILATWFHEIGHGLMALVLGGEFHQLKIFSNGSGVASYGISRSLWPIGPALVAAAGPMGPPIAGAGLILASRSFSAASWSLKILGGFLLLSTLLWVRSWFGLLAIPLLGLIILGVSLKAPQWMQGFAIQLLGVQACVSVYHQLNYLFSYSAGSLGLSDTAQMQKYLILPYWFWGGLMSLASLAILWKSLHIAYRSQ</sequence>
<keyword evidence="1" id="KW-0812">Transmembrane</keyword>
<accession>A0AA43K9F4</accession>
<dbReference type="Pfam" id="PF13398">
    <property type="entry name" value="Peptidase_M50B"/>
    <property type="match status" value="1"/>
</dbReference>
<name>A0AA43K9F4_9CYAN</name>
<protein>
    <submittedName>
        <fullName evidence="2">M50 family metallopeptidase</fullName>
    </submittedName>
</protein>